<organism evidence="2 3">
    <name type="scientific">Pseudalkalibacillus berkeleyi</name>
    <dbReference type="NCBI Taxonomy" id="1069813"/>
    <lineage>
        <taxon>Bacteria</taxon>
        <taxon>Bacillati</taxon>
        <taxon>Bacillota</taxon>
        <taxon>Bacilli</taxon>
        <taxon>Bacillales</taxon>
        <taxon>Fictibacillaceae</taxon>
        <taxon>Pseudalkalibacillus</taxon>
    </lineage>
</organism>
<evidence type="ECO:0000256" key="1">
    <source>
        <dbReference type="SAM" id="Phobius"/>
    </source>
</evidence>
<feature type="transmembrane region" description="Helical" evidence="1">
    <location>
        <begin position="161"/>
        <end position="180"/>
    </location>
</feature>
<accession>A0ABS9GUJ8</accession>
<sequence length="252" mass="29358">MVKTYEFFVFFNRVVWKESKLAIIWPMMLPLITFFLINYRWFYDKPDFDTMISYFAGFWAFIIVTIFLNGVGLRLSIFRETGFLKSFTYMAGSKNPIVFGLLMNQMALGFVSLIVFTVVNGALFQLPIFTLLYLVISIYILVALPIFLLMMWLPSISVRSMTIYSISNMLIFPATFIAVYRDVINFPILNFVFSLNPVEYVYRMSILLSNTFELTDIATYNNWIIVAISSLYIVIGILCWRKLKLVSTIVRT</sequence>
<keyword evidence="1" id="KW-0472">Membrane</keyword>
<feature type="transmembrane region" description="Helical" evidence="1">
    <location>
        <begin position="54"/>
        <end position="77"/>
    </location>
</feature>
<dbReference type="EMBL" id="JAKIJS010000001">
    <property type="protein sequence ID" value="MCF6136517.1"/>
    <property type="molecule type" value="Genomic_DNA"/>
</dbReference>
<feature type="transmembrane region" description="Helical" evidence="1">
    <location>
        <begin position="220"/>
        <end position="240"/>
    </location>
</feature>
<proteinExistence type="predicted"/>
<gene>
    <name evidence="2" type="ORF">L2716_02165</name>
</gene>
<keyword evidence="3" id="KW-1185">Reference proteome</keyword>
<dbReference type="RefSeq" id="WP_236331340.1">
    <property type="nucleotide sequence ID" value="NZ_JAKIJS010000001.1"/>
</dbReference>
<dbReference type="Proteomes" id="UP001649381">
    <property type="component" value="Unassembled WGS sequence"/>
</dbReference>
<feature type="transmembrane region" description="Helical" evidence="1">
    <location>
        <begin position="21"/>
        <end position="42"/>
    </location>
</feature>
<feature type="transmembrane region" description="Helical" evidence="1">
    <location>
        <begin position="131"/>
        <end position="154"/>
    </location>
</feature>
<name>A0ABS9GUJ8_9BACL</name>
<evidence type="ECO:0000313" key="2">
    <source>
        <dbReference type="EMBL" id="MCF6136517.1"/>
    </source>
</evidence>
<keyword evidence="1" id="KW-1133">Transmembrane helix</keyword>
<comment type="caution">
    <text evidence="2">The sequence shown here is derived from an EMBL/GenBank/DDBJ whole genome shotgun (WGS) entry which is preliminary data.</text>
</comment>
<evidence type="ECO:0000313" key="3">
    <source>
        <dbReference type="Proteomes" id="UP001649381"/>
    </source>
</evidence>
<keyword evidence="1" id="KW-0812">Transmembrane</keyword>
<protein>
    <submittedName>
        <fullName evidence="2">ABC transporter</fullName>
    </submittedName>
</protein>
<reference evidence="2 3" key="1">
    <citation type="submission" date="2022-01" db="EMBL/GenBank/DDBJ databases">
        <title>Alkalihalobacillus sp. EGI L200015, a novel bacterium isolated from a salt lake sediment.</title>
        <authorList>
            <person name="Gao L."/>
            <person name="Fang B.-Z."/>
            <person name="Li W.-J."/>
        </authorList>
    </citation>
    <scope>NUCLEOTIDE SEQUENCE [LARGE SCALE GENOMIC DNA]</scope>
    <source>
        <strain evidence="2 3">KCTC 12718</strain>
    </source>
</reference>
<feature type="transmembrane region" description="Helical" evidence="1">
    <location>
        <begin position="97"/>
        <end position="119"/>
    </location>
</feature>